<dbReference type="SUPFAM" id="SSF47095">
    <property type="entry name" value="HMG-box"/>
    <property type="match status" value="1"/>
</dbReference>
<dbReference type="PANTHER" id="PTHR10270:SF161">
    <property type="entry name" value="SEX-DETERMINING REGION Y PROTEIN"/>
    <property type="match status" value="1"/>
</dbReference>
<dbReference type="RefSeq" id="XP_060285143.1">
    <property type="nucleotide sequence ID" value="XM_060432307.1"/>
</dbReference>
<dbReference type="PROSITE" id="PS50118">
    <property type="entry name" value="HMG_BOX_2"/>
    <property type="match status" value="1"/>
</dbReference>
<dbReference type="EMBL" id="MU839004">
    <property type="protein sequence ID" value="KAK1768930.1"/>
    <property type="molecule type" value="Genomic_DNA"/>
</dbReference>
<evidence type="ECO:0000256" key="4">
    <source>
        <dbReference type="SAM" id="MobiDB-lite"/>
    </source>
</evidence>
<evidence type="ECO:0000256" key="3">
    <source>
        <dbReference type="PROSITE-ProRule" id="PRU00267"/>
    </source>
</evidence>
<evidence type="ECO:0000256" key="2">
    <source>
        <dbReference type="ARBA" id="ARBA00023163"/>
    </source>
</evidence>
<feature type="compositionally biased region" description="Basic residues" evidence="4">
    <location>
        <begin position="208"/>
        <end position="219"/>
    </location>
</feature>
<evidence type="ECO:0000256" key="1">
    <source>
        <dbReference type="ARBA" id="ARBA00023125"/>
    </source>
</evidence>
<protein>
    <submittedName>
        <fullName evidence="6">High mobility group box domain-containing protein</fullName>
    </submittedName>
</protein>
<evidence type="ECO:0000313" key="6">
    <source>
        <dbReference type="EMBL" id="KAK1768930.1"/>
    </source>
</evidence>
<dbReference type="GO" id="GO:0001228">
    <property type="term" value="F:DNA-binding transcription activator activity, RNA polymerase II-specific"/>
    <property type="evidence" value="ECO:0007669"/>
    <property type="project" value="TreeGrafter"/>
</dbReference>
<feature type="region of interest" description="Disordered" evidence="4">
    <location>
        <begin position="188"/>
        <end position="219"/>
    </location>
</feature>
<dbReference type="InterPro" id="IPR009071">
    <property type="entry name" value="HMG_box_dom"/>
</dbReference>
<feature type="DNA-binding region" description="HMG box" evidence="3">
    <location>
        <begin position="133"/>
        <end position="201"/>
    </location>
</feature>
<dbReference type="AlphaFoldDB" id="A0AAJ0FQ94"/>
<dbReference type="InterPro" id="IPR050140">
    <property type="entry name" value="SRY-related_HMG-box_TF-like"/>
</dbReference>
<proteinExistence type="predicted"/>
<evidence type="ECO:0000259" key="5">
    <source>
        <dbReference type="PROSITE" id="PS50118"/>
    </source>
</evidence>
<gene>
    <name evidence="6" type="ORF">QBC33DRAFT_606501</name>
</gene>
<reference evidence="6" key="1">
    <citation type="submission" date="2023-06" db="EMBL/GenBank/DDBJ databases">
        <title>Genome-scale phylogeny and comparative genomics of the fungal order Sordariales.</title>
        <authorList>
            <consortium name="Lawrence Berkeley National Laboratory"/>
            <person name="Hensen N."/>
            <person name="Bonometti L."/>
            <person name="Westerberg I."/>
            <person name="Brannstrom I.O."/>
            <person name="Guillou S."/>
            <person name="Cros-Aarteil S."/>
            <person name="Calhoun S."/>
            <person name="Haridas S."/>
            <person name="Kuo A."/>
            <person name="Mondo S."/>
            <person name="Pangilinan J."/>
            <person name="Riley R."/>
            <person name="Labutti K."/>
            <person name="Andreopoulos B."/>
            <person name="Lipzen A."/>
            <person name="Chen C."/>
            <person name="Yanf M."/>
            <person name="Daum C."/>
            <person name="Ng V."/>
            <person name="Clum A."/>
            <person name="Steindorff A."/>
            <person name="Ohm R."/>
            <person name="Martin F."/>
            <person name="Silar P."/>
            <person name="Natvig D."/>
            <person name="Lalanne C."/>
            <person name="Gautier V."/>
            <person name="Ament-Velasquez S.L."/>
            <person name="Kruys A."/>
            <person name="Hutchinson M.I."/>
            <person name="Powell A.J."/>
            <person name="Barry K."/>
            <person name="Miller A.N."/>
            <person name="Grigoriev I.V."/>
            <person name="Debuchy R."/>
            <person name="Gladieux P."/>
            <person name="Thoren M.H."/>
            <person name="Johannesson H."/>
        </authorList>
    </citation>
    <scope>NUCLEOTIDE SEQUENCE</scope>
    <source>
        <strain evidence="6">8032-3</strain>
    </source>
</reference>
<dbReference type="PANTHER" id="PTHR10270">
    <property type="entry name" value="SOX TRANSCRIPTION FACTOR"/>
    <property type="match status" value="1"/>
</dbReference>
<evidence type="ECO:0000313" key="7">
    <source>
        <dbReference type="Proteomes" id="UP001244011"/>
    </source>
</evidence>
<feature type="region of interest" description="Disordered" evidence="4">
    <location>
        <begin position="112"/>
        <end position="131"/>
    </location>
</feature>
<keyword evidence="3" id="KW-0539">Nucleus</keyword>
<dbReference type="GO" id="GO:0000122">
    <property type="term" value="P:negative regulation of transcription by RNA polymerase II"/>
    <property type="evidence" value="ECO:0007669"/>
    <property type="project" value="TreeGrafter"/>
</dbReference>
<organism evidence="6 7">
    <name type="scientific">Phialemonium atrogriseum</name>
    <dbReference type="NCBI Taxonomy" id="1093897"/>
    <lineage>
        <taxon>Eukaryota</taxon>
        <taxon>Fungi</taxon>
        <taxon>Dikarya</taxon>
        <taxon>Ascomycota</taxon>
        <taxon>Pezizomycotina</taxon>
        <taxon>Sordariomycetes</taxon>
        <taxon>Sordariomycetidae</taxon>
        <taxon>Cephalothecales</taxon>
        <taxon>Cephalothecaceae</taxon>
        <taxon>Phialemonium</taxon>
    </lineage>
</organism>
<feature type="compositionally biased region" description="Polar residues" evidence="4">
    <location>
        <begin position="113"/>
        <end position="123"/>
    </location>
</feature>
<dbReference type="InterPro" id="IPR036910">
    <property type="entry name" value="HMG_box_dom_sf"/>
</dbReference>
<dbReference type="GO" id="GO:0000978">
    <property type="term" value="F:RNA polymerase II cis-regulatory region sequence-specific DNA binding"/>
    <property type="evidence" value="ECO:0007669"/>
    <property type="project" value="TreeGrafter"/>
</dbReference>
<dbReference type="Proteomes" id="UP001244011">
    <property type="component" value="Unassembled WGS sequence"/>
</dbReference>
<keyword evidence="2" id="KW-0804">Transcription</keyword>
<sequence>MAASQGVTIKADEYPFVLVVDDHNDFAFYYAGTMTQDGMAKSLMNLECIMREDVAIVFDNELHLYRLSTLKSAMTLAGERYNLLCRTTYEVNHGDIDLANVSTNGCKDGNVGRATSQDTTTDVGSEKECQPRIPRPRNQWIIYRQNRSRQLHEEDPTLTAGQISTIVSTMWRRESREVKDYFKNLAEEEDRQHKAKYPQYKYQARKSGINKRKHQQVSA</sequence>
<comment type="caution">
    <text evidence="6">The sequence shown here is derived from an EMBL/GenBank/DDBJ whole genome shotgun (WGS) entry which is preliminary data.</text>
</comment>
<dbReference type="GO" id="GO:0030154">
    <property type="term" value="P:cell differentiation"/>
    <property type="evidence" value="ECO:0007669"/>
    <property type="project" value="TreeGrafter"/>
</dbReference>
<keyword evidence="1 3" id="KW-0238">DNA-binding</keyword>
<dbReference type="GO" id="GO:0005634">
    <property type="term" value="C:nucleus"/>
    <property type="evidence" value="ECO:0007669"/>
    <property type="project" value="UniProtKB-UniRule"/>
</dbReference>
<name>A0AAJ0FQ94_9PEZI</name>
<dbReference type="GeneID" id="85315494"/>
<keyword evidence="7" id="KW-1185">Reference proteome</keyword>
<accession>A0AAJ0FQ94</accession>
<dbReference type="Gene3D" id="1.10.30.10">
    <property type="entry name" value="High mobility group box domain"/>
    <property type="match status" value="1"/>
</dbReference>
<dbReference type="Pfam" id="PF00505">
    <property type="entry name" value="HMG_box"/>
    <property type="match status" value="1"/>
</dbReference>
<dbReference type="SMART" id="SM00398">
    <property type="entry name" value="HMG"/>
    <property type="match status" value="1"/>
</dbReference>
<feature type="domain" description="HMG box" evidence="5">
    <location>
        <begin position="133"/>
        <end position="201"/>
    </location>
</feature>
<dbReference type="CDD" id="cd01389">
    <property type="entry name" value="HMG-box_ROX1-like"/>
    <property type="match status" value="1"/>
</dbReference>